<dbReference type="PANTHER" id="PTHR42973">
    <property type="entry name" value="BINDING OXIDOREDUCTASE, PUTATIVE (AFU_ORTHOLOGUE AFUA_1G17690)-RELATED"/>
    <property type="match status" value="1"/>
</dbReference>
<evidence type="ECO:0000256" key="6">
    <source>
        <dbReference type="ARBA" id="ARBA00022827"/>
    </source>
</evidence>
<evidence type="ECO:0000256" key="8">
    <source>
        <dbReference type="ARBA" id="ARBA00023002"/>
    </source>
</evidence>
<comment type="subcellular location">
    <subcellularLocation>
        <location evidence="2">Cell membrane</location>
        <topology evidence="2">Multi-pass membrane protein</topology>
    </subcellularLocation>
</comment>
<evidence type="ECO:0000256" key="2">
    <source>
        <dbReference type="ARBA" id="ARBA00004651"/>
    </source>
</evidence>
<comment type="similarity">
    <text evidence="3">Belongs to the oxygen-dependent FAD-linked oxidoreductase family.</text>
</comment>
<feature type="transmembrane region" description="Helical" evidence="10">
    <location>
        <begin position="75"/>
        <end position="92"/>
    </location>
</feature>
<dbReference type="PANTHER" id="PTHR42973:SF39">
    <property type="entry name" value="FAD-BINDING PCMH-TYPE DOMAIN-CONTAINING PROTEIN"/>
    <property type="match status" value="1"/>
</dbReference>
<dbReference type="InterPro" id="IPR011701">
    <property type="entry name" value="MFS"/>
</dbReference>
<dbReference type="AlphaFoldDB" id="A0A1H3TXP7"/>
<evidence type="ECO:0000256" key="1">
    <source>
        <dbReference type="ARBA" id="ARBA00001974"/>
    </source>
</evidence>
<dbReference type="Pfam" id="PF07690">
    <property type="entry name" value="MFS_1"/>
    <property type="match status" value="1"/>
</dbReference>
<dbReference type="PROSITE" id="PS51387">
    <property type="entry name" value="FAD_PCMH"/>
    <property type="match status" value="1"/>
</dbReference>
<feature type="transmembrane region" description="Helical" evidence="10">
    <location>
        <begin position="340"/>
        <end position="365"/>
    </location>
</feature>
<sequence length="861" mass="87746">MNTAPRGRHVAGIAIAFATAMAFSTAPTPLYPLYQAVNGWDTLMVTIAFAGYGLGVALSLWLAGHLSDRVGRRRLLVIGLAVELVSALLLAADDSFGVVLAARIVGGAGVGLLSATATAWIGELTGRTRLASRPMAGVVVATAANLLGFAVGPLVSGVLADTVPAPLRTPYLVFAAALAVALVVALRTPETVALPRTPAVYAPQRPRIPAGSRAAYRSAALSTAAAFGVLGLFSSVAPGFVQFLTGDTSAFLAGLVAFIVFAASAVAQLALAGLPARVQRVGGSAALLAGLAVITVAAWIPDAVLLVVGGAIAGVGGGLVVRAALATAMSAVAARARGEAVAGIFLAGYVGLGAPVVAVGVLVMLTDARTAVTALAVATGAAILFSVLRPFLPARPREHAAAVPGQPGTRAYASATRRYDLAAPLEPARAVVVRSVGQVRDALALARRDGLTVRMHSTGHGAAAATSASGELLLSVQIDEPVVVADDAATVRIPAGTRWGAVVDALVGRGVSVPHGSSPDVGAVGYLLKGGMSFYGRQVGLASNSIASIEVVLADGRILTTGAAHEPELFWALHGGGGGLAVVTAVTLRTFPAIGAVTGSAFWGVEHAAPLLAAWERWTRSAPHEASTSFRIMNLPTLPGIPRTLTGRTVVNVDGAVIAPRSADRGRAEHLAVALLDPLRSVATPLLDSWRFGGIDEVPLTHMDPPVPIRHSGDHLLLGELDAAGRSAYLEAAGVAGGDRTLASVELRQLGGAFATGAEGLAALSRLDASFALLAAGMHSRRTPQAAVERRLAHVRETLEPWNTGFTAPTFVSSPSAPQRTFDDVTAGRVDEVRRSVDPEGLFARDVAPGALVPRHEPAFG</sequence>
<dbReference type="InterPro" id="IPR020846">
    <property type="entry name" value="MFS_dom"/>
</dbReference>
<dbReference type="InterPro" id="IPR016166">
    <property type="entry name" value="FAD-bd_PCMH"/>
</dbReference>
<feature type="transmembrane region" description="Helical" evidence="10">
    <location>
        <begin position="306"/>
        <end position="328"/>
    </location>
</feature>
<feature type="transmembrane region" description="Helical" evidence="10">
    <location>
        <begin position="98"/>
        <end position="122"/>
    </location>
</feature>
<dbReference type="Proteomes" id="UP000198891">
    <property type="component" value="Unassembled WGS sequence"/>
</dbReference>
<dbReference type="PROSITE" id="PS50850">
    <property type="entry name" value="MFS"/>
    <property type="match status" value="1"/>
</dbReference>
<dbReference type="GO" id="GO:0005886">
    <property type="term" value="C:plasma membrane"/>
    <property type="evidence" value="ECO:0007669"/>
    <property type="project" value="UniProtKB-SubCell"/>
</dbReference>
<evidence type="ECO:0000256" key="7">
    <source>
        <dbReference type="ARBA" id="ARBA00022989"/>
    </source>
</evidence>
<dbReference type="GO" id="GO:0016491">
    <property type="term" value="F:oxidoreductase activity"/>
    <property type="evidence" value="ECO:0007669"/>
    <property type="project" value="UniProtKB-KW"/>
</dbReference>
<evidence type="ECO:0000259" key="12">
    <source>
        <dbReference type="PROSITE" id="PS51387"/>
    </source>
</evidence>
<feature type="transmembrane region" description="Helical" evidence="10">
    <location>
        <begin position="249"/>
        <end position="274"/>
    </location>
</feature>
<dbReference type="InterPro" id="IPR036318">
    <property type="entry name" value="FAD-bd_PCMH-like_sf"/>
</dbReference>
<evidence type="ECO:0000256" key="5">
    <source>
        <dbReference type="ARBA" id="ARBA00022692"/>
    </source>
</evidence>
<dbReference type="SUPFAM" id="SSF103473">
    <property type="entry name" value="MFS general substrate transporter"/>
    <property type="match status" value="1"/>
</dbReference>
<dbReference type="Gene3D" id="3.30.465.10">
    <property type="match status" value="1"/>
</dbReference>
<name>A0A1H3TXP7_9MICO</name>
<dbReference type="Gene3D" id="3.40.462.20">
    <property type="match status" value="1"/>
</dbReference>
<organism evidence="13 14">
    <name type="scientific">Herbiconiux ginsengi</name>
    <dbReference type="NCBI Taxonomy" id="381665"/>
    <lineage>
        <taxon>Bacteria</taxon>
        <taxon>Bacillati</taxon>
        <taxon>Actinomycetota</taxon>
        <taxon>Actinomycetes</taxon>
        <taxon>Micrococcales</taxon>
        <taxon>Microbacteriaceae</taxon>
        <taxon>Herbiconiux</taxon>
    </lineage>
</organism>
<dbReference type="InterPro" id="IPR016167">
    <property type="entry name" value="FAD-bd_PCMH_sub1"/>
</dbReference>
<dbReference type="InterPro" id="IPR036259">
    <property type="entry name" value="MFS_trans_sf"/>
</dbReference>
<dbReference type="GO" id="GO:0071949">
    <property type="term" value="F:FAD binding"/>
    <property type="evidence" value="ECO:0007669"/>
    <property type="project" value="InterPro"/>
</dbReference>
<keyword evidence="14" id="KW-1185">Reference proteome</keyword>
<dbReference type="GO" id="GO:0022857">
    <property type="term" value="F:transmembrane transporter activity"/>
    <property type="evidence" value="ECO:0007669"/>
    <property type="project" value="InterPro"/>
</dbReference>
<feature type="domain" description="FAD-binding PCMH-type" evidence="12">
    <location>
        <begin position="423"/>
        <end position="593"/>
    </location>
</feature>
<dbReference type="EMBL" id="FNPZ01000008">
    <property type="protein sequence ID" value="SDZ54531.1"/>
    <property type="molecule type" value="Genomic_DNA"/>
</dbReference>
<feature type="transmembrane region" description="Helical" evidence="10">
    <location>
        <begin position="12"/>
        <end position="31"/>
    </location>
</feature>
<accession>A0A1H3TXP7</accession>
<keyword evidence="8" id="KW-0560">Oxidoreductase</keyword>
<keyword evidence="9 10" id="KW-0472">Membrane</keyword>
<keyword evidence="5 10" id="KW-0812">Transmembrane</keyword>
<dbReference type="InterPro" id="IPR006094">
    <property type="entry name" value="Oxid_FAD_bind_N"/>
</dbReference>
<feature type="transmembrane region" description="Helical" evidence="10">
    <location>
        <begin position="43"/>
        <end position="63"/>
    </location>
</feature>
<evidence type="ECO:0000256" key="10">
    <source>
        <dbReference type="SAM" id="Phobius"/>
    </source>
</evidence>
<evidence type="ECO:0000313" key="14">
    <source>
        <dbReference type="Proteomes" id="UP000198891"/>
    </source>
</evidence>
<evidence type="ECO:0000313" key="13">
    <source>
        <dbReference type="EMBL" id="SDZ54531.1"/>
    </source>
</evidence>
<dbReference type="Pfam" id="PF01565">
    <property type="entry name" value="FAD_binding_4"/>
    <property type="match status" value="1"/>
</dbReference>
<dbReference type="RefSeq" id="WP_092558160.1">
    <property type="nucleotide sequence ID" value="NZ_FNPZ01000008.1"/>
</dbReference>
<keyword evidence="4" id="KW-0285">Flavoprotein</keyword>
<feature type="transmembrane region" description="Helical" evidence="10">
    <location>
        <begin position="214"/>
        <end position="237"/>
    </location>
</feature>
<evidence type="ECO:0000256" key="4">
    <source>
        <dbReference type="ARBA" id="ARBA00022630"/>
    </source>
</evidence>
<dbReference type="STRING" id="381665.SAMN05216554_4549"/>
<evidence type="ECO:0000256" key="9">
    <source>
        <dbReference type="ARBA" id="ARBA00023136"/>
    </source>
</evidence>
<feature type="transmembrane region" description="Helical" evidence="10">
    <location>
        <begin position="281"/>
        <end position="300"/>
    </location>
</feature>
<gene>
    <name evidence="13" type="ORF">SAMN05216554_4549</name>
</gene>
<feature type="transmembrane region" description="Helical" evidence="10">
    <location>
        <begin position="371"/>
        <end position="388"/>
    </location>
</feature>
<feature type="transmembrane region" description="Helical" evidence="10">
    <location>
        <begin position="167"/>
        <end position="186"/>
    </location>
</feature>
<evidence type="ECO:0000256" key="3">
    <source>
        <dbReference type="ARBA" id="ARBA00005466"/>
    </source>
</evidence>
<feature type="domain" description="Major facilitator superfamily (MFS) profile" evidence="11">
    <location>
        <begin position="1"/>
        <end position="397"/>
    </location>
</feature>
<dbReference type="SUPFAM" id="SSF56176">
    <property type="entry name" value="FAD-binding/transporter-associated domain-like"/>
    <property type="match status" value="1"/>
</dbReference>
<keyword evidence="6" id="KW-0274">FAD</keyword>
<protein>
    <submittedName>
        <fullName evidence="13">FAD binding domain-containing protein</fullName>
    </submittedName>
</protein>
<dbReference type="Gene3D" id="1.20.1250.20">
    <property type="entry name" value="MFS general substrate transporter like domains"/>
    <property type="match status" value="1"/>
</dbReference>
<keyword evidence="7 10" id="KW-1133">Transmembrane helix</keyword>
<dbReference type="OrthoDB" id="9775082at2"/>
<comment type="cofactor">
    <cofactor evidence="1">
        <name>FAD</name>
        <dbReference type="ChEBI" id="CHEBI:57692"/>
    </cofactor>
</comment>
<feature type="transmembrane region" description="Helical" evidence="10">
    <location>
        <begin position="134"/>
        <end position="155"/>
    </location>
</feature>
<dbReference type="InterPro" id="IPR016169">
    <property type="entry name" value="FAD-bd_PCMH_sub2"/>
</dbReference>
<proteinExistence type="inferred from homology"/>
<reference evidence="13 14" key="1">
    <citation type="submission" date="2016-10" db="EMBL/GenBank/DDBJ databases">
        <authorList>
            <person name="de Groot N.N."/>
        </authorList>
    </citation>
    <scope>NUCLEOTIDE SEQUENCE [LARGE SCALE GENOMIC DNA]</scope>
    <source>
        <strain evidence="13 14">CGMCC 4.3491</strain>
    </source>
</reference>
<dbReference type="InterPro" id="IPR050416">
    <property type="entry name" value="FAD-linked_Oxidoreductase"/>
</dbReference>
<dbReference type="Gene3D" id="3.30.43.10">
    <property type="entry name" value="Uridine Diphospho-n-acetylenolpyruvylglucosamine Reductase, domain 2"/>
    <property type="match status" value="1"/>
</dbReference>
<evidence type="ECO:0000259" key="11">
    <source>
        <dbReference type="PROSITE" id="PS50850"/>
    </source>
</evidence>